<proteinExistence type="predicted"/>
<protein>
    <submittedName>
        <fullName evidence="1">Uncharacterized protein</fullName>
    </submittedName>
</protein>
<evidence type="ECO:0000313" key="1">
    <source>
        <dbReference type="EMBL" id="GAA3531665.1"/>
    </source>
</evidence>
<reference evidence="2" key="1">
    <citation type="journal article" date="2019" name="Int. J. Syst. Evol. Microbiol.">
        <title>The Global Catalogue of Microorganisms (GCM) 10K type strain sequencing project: providing services to taxonomists for standard genome sequencing and annotation.</title>
        <authorList>
            <consortium name="The Broad Institute Genomics Platform"/>
            <consortium name="The Broad Institute Genome Sequencing Center for Infectious Disease"/>
            <person name="Wu L."/>
            <person name="Ma J."/>
        </authorList>
    </citation>
    <scope>NUCLEOTIDE SEQUENCE [LARGE SCALE GENOMIC DNA]</scope>
    <source>
        <strain evidence="2">JCM 17110</strain>
    </source>
</reference>
<keyword evidence="2" id="KW-1185">Reference proteome</keyword>
<organism evidence="1 2">
    <name type="scientific">Zobellella aerophila</name>
    <dbReference type="NCBI Taxonomy" id="870480"/>
    <lineage>
        <taxon>Bacteria</taxon>
        <taxon>Pseudomonadati</taxon>
        <taxon>Pseudomonadota</taxon>
        <taxon>Gammaproteobacteria</taxon>
        <taxon>Aeromonadales</taxon>
        <taxon>Aeromonadaceae</taxon>
        <taxon>Zobellella</taxon>
    </lineage>
</organism>
<dbReference type="Proteomes" id="UP001500795">
    <property type="component" value="Unassembled WGS sequence"/>
</dbReference>
<comment type="caution">
    <text evidence="1">The sequence shown here is derived from an EMBL/GenBank/DDBJ whole genome shotgun (WGS) entry which is preliminary data.</text>
</comment>
<name>A0ABP6VCZ3_9GAMM</name>
<accession>A0ABP6VCZ3</accession>
<gene>
    <name evidence="1" type="ORF">GCM10022394_08700</name>
</gene>
<dbReference type="EMBL" id="BAABCX010000001">
    <property type="protein sequence ID" value="GAA3531665.1"/>
    <property type="molecule type" value="Genomic_DNA"/>
</dbReference>
<sequence length="69" mass="7596">MNPSLEAQPRHPWRGWSAEPIPLSSLKLRRRLSVMPTAHSGVKKQAMLTICGQETGEWLKATGTVTIAS</sequence>
<evidence type="ECO:0000313" key="2">
    <source>
        <dbReference type="Proteomes" id="UP001500795"/>
    </source>
</evidence>